<name>A0A1W6MTH4_9HYPH</name>
<reference evidence="5 6" key="1">
    <citation type="submission" date="2017-02" db="EMBL/GenBank/DDBJ databases">
        <authorList>
            <person name="Peterson S.W."/>
        </authorList>
    </citation>
    <scope>NUCLEOTIDE SEQUENCE [LARGE SCALE GENOMIC DNA]</scope>
    <source>
        <strain evidence="5 6">S285</strain>
    </source>
</reference>
<evidence type="ECO:0000313" key="5">
    <source>
        <dbReference type="EMBL" id="ARN80911.1"/>
    </source>
</evidence>
<evidence type="ECO:0000256" key="4">
    <source>
        <dbReference type="ARBA" id="ARBA00023004"/>
    </source>
</evidence>
<proteinExistence type="predicted"/>
<keyword evidence="4" id="KW-0408">Iron</keyword>
<dbReference type="InterPro" id="IPR001486">
    <property type="entry name" value="Hemoglobin_trunc"/>
</dbReference>
<protein>
    <submittedName>
        <fullName evidence="5">Globin family protein</fullName>
    </submittedName>
</protein>
<keyword evidence="2" id="KW-0349">Heme</keyword>
<dbReference type="OrthoDB" id="25954at2"/>
<accession>A0A1W6MTH4</accession>
<dbReference type="Proteomes" id="UP000193978">
    <property type="component" value="Chromosome"/>
</dbReference>
<dbReference type="Pfam" id="PF01152">
    <property type="entry name" value="Bac_globin"/>
    <property type="match status" value="1"/>
</dbReference>
<dbReference type="AlphaFoldDB" id="A0A1W6MTH4"/>
<dbReference type="RefSeq" id="WP_085770999.1">
    <property type="nucleotide sequence ID" value="NZ_AP027149.1"/>
</dbReference>
<dbReference type="SUPFAM" id="SSF46458">
    <property type="entry name" value="Globin-like"/>
    <property type="match status" value="1"/>
</dbReference>
<gene>
    <name evidence="5" type="ORF">B1812_07285</name>
</gene>
<dbReference type="GO" id="GO:0019825">
    <property type="term" value="F:oxygen binding"/>
    <property type="evidence" value="ECO:0007669"/>
    <property type="project" value="InterPro"/>
</dbReference>
<evidence type="ECO:0000256" key="2">
    <source>
        <dbReference type="ARBA" id="ARBA00022617"/>
    </source>
</evidence>
<keyword evidence="3" id="KW-0479">Metal-binding</keyword>
<dbReference type="InterPro" id="IPR009050">
    <property type="entry name" value="Globin-like_sf"/>
</dbReference>
<evidence type="ECO:0000256" key="3">
    <source>
        <dbReference type="ARBA" id="ARBA00022723"/>
    </source>
</evidence>
<keyword evidence="6" id="KW-1185">Reference proteome</keyword>
<dbReference type="GO" id="GO:0020037">
    <property type="term" value="F:heme binding"/>
    <property type="evidence" value="ECO:0007669"/>
    <property type="project" value="InterPro"/>
</dbReference>
<dbReference type="CDD" id="cd08916">
    <property type="entry name" value="TrHb3_P"/>
    <property type="match status" value="1"/>
</dbReference>
<evidence type="ECO:0000256" key="1">
    <source>
        <dbReference type="ARBA" id="ARBA00022448"/>
    </source>
</evidence>
<evidence type="ECO:0000313" key="6">
    <source>
        <dbReference type="Proteomes" id="UP000193978"/>
    </source>
</evidence>
<dbReference type="EMBL" id="CP019948">
    <property type="protein sequence ID" value="ARN80911.1"/>
    <property type="molecule type" value="Genomic_DNA"/>
</dbReference>
<dbReference type="InterPro" id="IPR012292">
    <property type="entry name" value="Globin/Proto"/>
</dbReference>
<sequence length="149" mass="16641">MTFDFPRIDDAAERERIETAIVACVRDFYKRGLADPMLGPILAGGIPDLERHVTTVVAFWSKSLLHTERYDGHPYTAHTHLPVEPEHFARWLELFTQAARANLPETQAEQALAKATHMAQCFQAGMFPFTGADGRPSRTPAETSAPLNH</sequence>
<keyword evidence="1" id="KW-0813">Transport</keyword>
<dbReference type="STRING" id="655015.B1812_07285"/>
<dbReference type="KEGG" id="mbry:B1812_07285"/>
<organism evidence="5 6">
    <name type="scientific">Methylocystis bryophila</name>
    <dbReference type="NCBI Taxonomy" id="655015"/>
    <lineage>
        <taxon>Bacteria</taxon>
        <taxon>Pseudomonadati</taxon>
        <taxon>Pseudomonadota</taxon>
        <taxon>Alphaproteobacteria</taxon>
        <taxon>Hyphomicrobiales</taxon>
        <taxon>Methylocystaceae</taxon>
        <taxon>Methylocystis</taxon>
    </lineage>
</organism>
<dbReference type="Gene3D" id="1.10.490.10">
    <property type="entry name" value="Globins"/>
    <property type="match status" value="1"/>
</dbReference>
<dbReference type="GO" id="GO:0046872">
    <property type="term" value="F:metal ion binding"/>
    <property type="evidence" value="ECO:0007669"/>
    <property type="project" value="UniProtKB-KW"/>
</dbReference>